<dbReference type="EMBL" id="FUYE01000014">
    <property type="protein sequence ID" value="SKB02758.1"/>
    <property type="molecule type" value="Genomic_DNA"/>
</dbReference>
<accession>A0A1T4YMH1</accession>
<sequence>MGKTLNAARKKEKLGIYILGTTTCSHCRSLRKYVEEAEVSITADSFVMADLDSNDSSVVSAFFKQFNLDPKAEWKIPYVVITDASGKVLVTWNGGKKAPRVESYVQEAKSKAGLKS</sequence>
<dbReference type="InterPro" id="IPR036249">
    <property type="entry name" value="Thioredoxin-like_sf"/>
</dbReference>
<dbReference type="SUPFAM" id="SSF52833">
    <property type="entry name" value="Thioredoxin-like"/>
    <property type="match status" value="1"/>
</dbReference>
<keyword evidence="2" id="KW-1185">Reference proteome</keyword>
<dbReference type="Proteomes" id="UP000190774">
    <property type="component" value="Unassembled WGS sequence"/>
</dbReference>
<evidence type="ECO:0000313" key="1">
    <source>
        <dbReference type="EMBL" id="SKB02758.1"/>
    </source>
</evidence>
<dbReference type="Gene3D" id="3.40.30.10">
    <property type="entry name" value="Glutaredoxin"/>
    <property type="match status" value="1"/>
</dbReference>
<reference evidence="2" key="1">
    <citation type="submission" date="2017-02" db="EMBL/GenBank/DDBJ databases">
        <authorList>
            <person name="Varghese N."/>
            <person name="Submissions S."/>
        </authorList>
    </citation>
    <scope>NUCLEOTIDE SEQUENCE [LARGE SCALE GENOMIC DNA]</scope>
    <source>
        <strain evidence="2">ATCC 700200</strain>
    </source>
</reference>
<proteinExistence type="predicted"/>
<dbReference type="AlphaFoldDB" id="A0A1T4YMH1"/>
<organism evidence="1 2">
    <name type="scientific">Prosthecobacter debontii</name>
    <dbReference type="NCBI Taxonomy" id="48467"/>
    <lineage>
        <taxon>Bacteria</taxon>
        <taxon>Pseudomonadati</taxon>
        <taxon>Verrucomicrobiota</taxon>
        <taxon>Verrucomicrobiia</taxon>
        <taxon>Verrucomicrobiales</taxon>
        <taxon>Verrucomicrobiaceae</taxon>
        <taxon>Prosthecobacter</taxon>
    </lineage>
</organism>
<evidence type="ECO:0000313" key="2">
    <source>
        <dbReference type="Proteomes" id="UP000190774"/>
    </source>
</evidence>
<gene>
    <name evidence="1" type="ORF">SAMN02745166_03678</name>
</gene>
<protein>
    <submittedName>
        <fullName evidence="1">Uncharacterized protein</fullName>
    </submittedName>
</protein>
<name>A0A1T4YMH1_9BACT</name>